<proteinExistence type="predicted"/>
<dbReference type="Gene3D" id="3.50.50.60">
    <property type="entry name" value="FAD/NAD(P)-binding domain"/>
    <property type="match status" value="1"/>
</dbReference>
<evidence type="ECO:0000313" key="6">
    <source>
        <dbReference type="Proteomes" id="UP001596337"/>
    </source>
</evidence>
<comment type="caution">
    <text evidence="5">The sequence shown here is derived from an EMBL/GenBank/DDBJ whole genome shotgun (WGS) entry which is preliminary data.</text>
</comment>
<gene>
    <name evidence="5" type="ORF">ACFQGD_10915</name>
</gene>
<comment type="catalytic activity">
    <reaction evidence="3">
        <text>[thioredoxin]-dithiol + NADP(+) = [thioredoxin]-disulfide + NADPH + H(+)</text>
        <dbReference type="Rhea" id="RHEA:20345"/>
        <dbReference type="Rhea" id="RHEA-COMP:10698"/>
        <dbReference type="Rhea" id="RHEA-COMP:10700"/>
        <dbReference type="ChEBI" id="CHEBI:15378"/>
        <dbReference type="ChEBI" id="CHEBI:29950"/>
        <dbReference type="ChEBI" id="CHEBI:50058"/>
        <dbReference type="ChEBI" id="CHEBI:57783"/>
        <dbReference type="ChEBI" id="CHEBI:58349"/>
        <dbReference type="EC" id="1.8.1.9"/>
    </reaction>
</comment>
<sequence>MTTVAIIGDGPAGLSAALFLAKNGHEAIVYGQDKTAMHAAQLHNYLGLDDMSGTDFQAAARTQVTGFGADLRDEQVESITRQDGRFTVHAGDATQDADYVILAGAKATRGLAEELGVDIADGRARVDTENRTNVDRVYAVGRLARPSRSQAIISAGAGAVAALDILSREAGKDVHDWDTPPKDGE</sequence>
<name>A0ABW2BX73_9PSEU</name>
<protein>
    <submittedName>
        <fullName evidence="5">FAD-dependent oxidoreductase</fullName>
    </submittedName>
</protein>
<keyword evidence="1" id="KW-0285">Flavoprotein</keyword>
<dbReference type="EMBL" id="JBHSXX010000001">
    <property type="protein sequence ID" value="MFC6867661.1"/>
    <property type="molecule type" value="Genomic_DNA"/>
</dbReference>
<evidence type="ECO:0000256" key="3">
    <source>
        <dbReference type="ARBA" id="ARBA00048132"/>
    </source>
</evidence>
<dbReference type="RefSeq" id="WP_345401251.1">
    <property type="nucleotide sequence ID" value="NZ_BAABLA010000104.1"/>
</dbReference>
<dbReference type="SUPFAM" id="SSF51905">
    <property type="entry name" value="FAD/NAD(P)-binding domain"/>
    <property type="match status" value="1"/>
</dbReference>
<keyword evidence="6" id="KW-1185">Reference proteome</keyword>
<reference evidence="6" key="1">
    <citation type="journal article" date="2019" name="Int. J. Syst. Evol. Microbiol.">
        <title>The Global Catalogue of Microorganisms (GCM) 10K type strain sequencing project: providing services to taxonomists for standard genome sequencing and annotation.</title>
        <authorList>
            <consortium name="The Broad Institute Genomics Platform"/>
            <consortium name="The Broad Institute Genome Sequencing Center for Infectious Disease"/>
            <person name="Wu L."/>
            <person name="Ma J."/>
        </authorList>
    </citation>
    <scope>NUCLEOTIDE SEQUENCE [LARGE SCALE GENOMIC DNA]</scope>
    <source>
        <strain evidence="6">KCTC 32255</strain>
    </source>
</reference>
<dbReference type="InterPro" id="IPR023753">
    <property type="entry name" value="FAD/NAD-binding_dom"/>
</dbReference>
<evidence type="ECO:0000256" key="1">
    <source>
        <dbReference type="ARBA" id="ARBA00022630"/>
    </source>
</evidence>
<dbReference type="Proteomes" id="UP001596337">
    <property type="component" value="Unassembled WGS sequence"/>
</dbReference>
<keyword evidence="2" id="KW-0560">Oxidoreductase</keyword>
<dbReference type="InterPro" id="IPR036188">
    <property type="entry name" value="FAD/NAD-bd_sf"/>
</dbReference>
<dbReference type="InterPro" id="IPR050097">
    <property type="entry name" value="Ferredoxin-NADP_redctase_2"/>
</dbReference>
<feature type="domain" description="FAD/NAD(P)-binding" evidence="4">
    <location>
        <begin position="3"/>
        <end position="103"/>
    </location>
</feature>
<dbReference type="PANTHER" id="PTHR48105">
    <property type="entry name" value="THIOREDOXIN REDUCTASE 1-RELATED-RELATED"/>
    <property type="match status" value="1"/>
</dbReference>
<dbReference type="PRINTS" id="PR00368">
    <property type="entry name" value="FADPNR"/>
</dbReference>
<evidence type="ECO:0000259" key="4">
    <source>
        <dbReference type="Pfam" id="PF07992"/>
    </source>
</evidence>
<organism evidence="5 6">
    <name type="scientific">Haloechinothrix salitolerans</name>
    <dbReference type="NCBI Taxonomy" id="926830"/>
    <lineage>
        <taxon>Bacteria</taxon>
        <taxon>Bacillati</taxon>
        <taxon>Actinomycetota</taxon>
        <taxon>Actinomycetes</taxon>
        <taxon>Pseudonocardiales</taxon>
        <taxon>Pseudonocardiaceae</taxon>
        <taxon>Haloechinothrix</taxon>
    </lineage>
</organism>
<evidence type="ECO:0000256" key="2">
    <source>
        <dbReference type="ARBA" id="ARBA00023002"/>
    </source>
</evidence>
<dbReference type="Pfam" id="PF07992">
    <property type="entry name" value="Pyr_redox_2"/>
    <property type="match status" value="1"/>
</dbReference>
<evidence type="ECO:0000313" key="5">
    <source>
        <dbReference type="EMBL" id="MFC6867661.1"/>
    </source>
</evidence>
<accession>A0ABW2BX73</accession>